<dbReference type="SUPFAM" id="SSF56112">
    <property type="entry name" value="Protein kinase-like (PK-like)"/>
    <property type="match status" value="1"/>
</dbReference>
<dbReference type="PROSITE" id="PS00108">
    <property type="entry name" value="PROTEIN_KINASE_ST"/>
    <property type="match status" value="1"/>
</dbReference>
<accession>A0A804P7C4</accession>
<proteinExistence type="inferred from homology"/>
<dbReference type="Pfam" id="PF00069">
    <property type="entry name" value="Pkinase"/>
    <property type="match status" value="1"/>
</dbReference>
<keyword evidence="3" id="KW-0597">Phosphoprotein</keyword>
<evidence type="ECO:0000256" key="7">
    <source>
        <dbReference type="SAM" id="MobiDB-lite"/>
    </source>
</evidence>
<dbReference type="FunFam" id="3.30.200.20:FF:000691">
    <property type="entry name" value="Cyclin-dependent kinase G-1"/>
    <property type="match status" value="1"/>
</dbReference>
<feature type="compositionally biased region" description="Basic residues" evidence="7">
    <location>
        <begin position="308"/>
        <end position="323"/>
    </location>
</feature>
<keyword evidence="10" id="KW-1185">Reference proteome</keyword>
<dbReference type="EnsemblPlants" id="Zm00001eb213130_T001">
    <property type="protein sequence ID" value="Zm00001eb213130_P001"/>
    <property type="gene ID" value="Zm00001eb213130"/>
</dbReference>
<dbReference type="GO" id="GO:0005524">
    <property type="term" value="F:ATP binding"/>
    <property type="evidence" value="ECO:0007669"/>
    <property type="project" value="UniProtKB-KW"/>
</dbReference>
<dbReference type="GO" id="GO:0005634">
    <property type="term" value="C:nucleus"/>
    <property type="evidence" value="ECO:0000318"/>
    <property type="project" value="GO_Central"/>
</dbReference>
<organism evidence="9 10">
    <name type="scientific">Zea mays</name>
    <name type="common">Maize</name>
    <dbReference type="NCBI Taxonomy" id="4577"/>
    <lineage>
        <taxon>Eukaryota</taxon>
        <taxon>Viridiplantae</taxon>
        <taxon>Streptophyta</taxon>
        <taxon>Embryophyta</taxon>
        <taxon>Tracheophyta</taxon>
        <taxon>Spermatophyta</taxon>
        <taxon>Magnoliopsida</taxon>
        <taxon>Liliopsida</taxon>
        <taxon>Poales</taxon>
        <taxon>Poaceae</taxon>
        <taxon>PACMAD clade</taxon>
        <taxon>Panicoideae</taxon>
        <taxon>Andropogonodae</taxon>
        <taxon>Andropogoneae</taxon>
        <taxon>Tripsacinae</taxon>
        <taxon>Zea</taxon>
    </lineage>
</organism>
<dbReference type="GO" id="GO:0004674">
    <property type="term" value="F:protein serine/threonine kinase activity"/>
    <property type="evidence" value="ECO:0000318"/>
    <property type="project" value="GO_Central"/>
</dbReference>
<dbReference type="Gene3D" id="3.30.200.20">
    <property type="entry name" value="Phosphorylase Kinase, domain 1"/>
    <property type="match status" value="1"/>
</dbReference>
<dbReference type="PROSITE" id="PS50011">
    <property type="entry name" value="PROTEIN_KINASE_DOM"/>
    <property type="match status" value="1"/>
</dbReference>
<feature type="region of interest" description="Disordered" evidence="7">
    <location>
        <begin position="355"/>
        <end position="460"/>
    </location>
</feature>
<evidence type="ECO:0000256" key="1">
    <source>
        <dbReference type="ARBA" id="ARBA00006485"/>
    </source>
</evidence>
<keyword evidence="5" id="KW-0067">ATP-binding</keyword>
<evidence type="ECO:0000256" key="4">
    <source>
        <dbReference type="ARBA" id="ARBA00022741"/>
    </source>
</evidence>
<feature type="region of interest" description="Disordered" evidence="7">
    <location>
        <begin position="302"/>
        <end position="323"/>
    </location>
</feature>
<evidence type="ECO:0000256" key="2">
    <source>
        <dbReference type="ARBA" id="ARBA00012409"/>
    </source>
</evidence>
<evidence type="ECO:0000259" key="8">
    <source>
        <dbReference type="PROSITE" id="PS50011"/>
    </source>
</evidence>
<dbReference type="Gene3D" id="1.10.510.10">
    <property type="entry name" value="Transferase(Phosphotransferase) domain 1"/>
    <property type="match status" value="1"/>
</dbReference>
<evidence type="ECO:0000313" key="9">
    <source>
        <dbReference type="EnsemblPlants" id="Zm00001eb213130_P001"/>
    </source>
</evidence>
<dbReference type="EC" id="2.7.11.23" evidence="2"/>
<evidence type="ECO:0000256" key="6">
    <source>
        <dbReference type="ARBA" id="ARBA00049280"/>
    </source>
</evidence>
<dbReference type="PANTHER" id="PTHR24056:SF568">
    <property type="entry name" value="PROTEIN KINASE DOMAIN-CONTAINING PROTEIN"/>
    <property type="match status" value="1"/>
</dbReference>
<dbReference type="GO" id="GO:0008353">
    <property type="term" value="F:RNA polymerase II CTD heptapeptide repeat kinase activity"/>
    <property type="evidence" value="ECO:0007669"/>
    <property type="project" value="UniProtKB-EC"/>
</dbReference>
<dbReference type="Gramene" id="Zm00001eb213130_T001">
    <property type="protein sequence ID" value="Zm00001eb213130_P001"/>
    <property type="gene ID" value="Zm00001eb213130"/>
</dbReference>
<reference evidence="9" key="3">
    <citation type="submission" date="2021-05" db="UniProtKB">
        <authorList>
            <consortium name="EnsemblPlants"/>
        </authorList>
    </citation>
    <scope>IDENTIFICATION</scope>
    <source>
        <strain evidence="9">cv. B73</strain>
    </source>
</reference>
<name>A0A804P7C4_MAIZE</name>
<sequence length="460" mass="50453">MASCIATGVREPRAAPRNSTIDEYEEICCLGMGAFGAVYKKVRHRATGQIVAIKRLTDAVGFVAQIPLLREAGLLKKSCRDNPFVVGLLSIARNPATMDSFLVMECVGPSLCDLLRQRHHAGMPPLPEATVRAVMWQLLTGAKKMHDGHVVHRDIKPGNILVSADGTIVKICDFGLAMGMDVQEPPYEATGTLWYMAPEMLLGKPDYDARVDTWSLGCVMAELIKGSRLFAHSDAANQLAGIFEVLGVPDETAWPWFSSTPFATQIVPIQGRNLLREFFPETKLSEEGFQARTRPSNLQAVARSREAHFRRRGPGSLRRHSIRRPRLRGACGSLLSRHPVLRRVLWRRSRPWIPTASAATPEDSPKQPTFTKPFDNAPASPDPEPPSLDPFSSAPPLPRTLPFSGAGRGAPRSQQPAPDNRFIRRSEAAKQAARRGRAALGSQRAATEVVATGSRETFHG</sequence>
<dbReference type="AlphaFoldDB" id="A0A804P7C4"/>
<dbReference type="PANTHER" id="PTHR24056">
    <property type="entry name" value="CELL DIVISION PROTEIN KINASE"/>
    <property type="match status" value="1"/>
</dbReference>
<dbReference type="InterPro" id="IPR000719">
    <property type="entry name" value="Prot_kinase_dom"/>
</dbReference>
<comment type="similarity">
    <text evidence="1">Belongs to the protein kinase superfamily. CMGC Ser/Thr protein kinase family. CDC2/CDKX subfamily.</text>
</comment>
<dbReference type="Proteomes" id="UP000007305">
    <property type="component" value="Chromosome 5"/>
</dbReference>
<dbReference type="SMART" id="SM00220">
    <property type="entry name" value="S_TKc"/>
    <property type="match status" value="1"/>
</dbReference>
<dbReference type="InterPro" id="IPR011009">
    <property type="entry name" value="Kinase-like_dom_sf"/>
</dbReference>
<dbReference type="InParanoid" id="A0A804P7C4"/>
<evidence type="ECO:0000313" key="10">
    <source>
        <dbReference type="Proteomes" id="UP000007305"/>
    </source>
</evidence>
<feature type="domain" description="Protein kinase" evidence="8">
    <location>
        <begin position="24"/>
        <end position="341"/>
    </location>
</feature>
<comment type="catalytic activity">
    <reaction evidence="6">
        <text>[DNA-directed RNA polymerase] + ATP = phospho-[DNA-directed RNA polymerase] + ADP + H(+)</text>
        <dbReference type="Rhea" id="RHEA:10216"/>
        <dbReference type="Rhea" id="RHEA-COMP:11321"/>
        <dbReference type="Rhea" id="RHEA-COMP:11322"/>
        <dbReference type="ChEBI" id="CHEBI:15378"/>
        <dbReference type="ChEBI" id="CHEBI:30616"/>
        <dbReference type="ChEBI" id="CHEBI:43176"/>
        <dbReference type="ChEBI" id="CHEBI:68546"/>
        <dbReference type="ChEBI" id="CHEBI:456216"/>
        <dbReference type="EC" id="2.7.11.23"/>
    </reaction>
</comment>
<reference evidence="10" key="1">
    <citation type="journal article" date="2009" name="Science">
        <title>The B73 maize genome: complexity, diversity, and dynamics.</title>
        <authorList>
            <person name="Schnable P.S."/>
            <person name="Ware D."/>
            <person name="Fulton R.S."/>
            <person name="Stein J.C."/>
            <person name="Wei F."/>
            <person name="Pasternak S."/>
            <person name="Liang C."/>
            <person name="Zhang J."/>
            <person name="Fulton L."/>
            <person name="Graves T.A."/>
            <person name="Minx P."/>
            <person name="Reily A.D."/>
            <person name="Courtney L."/>
            <person name="Kruchowski S.S."/>
            <person name="Tomlinson C."/>
            <person name="Strong C."/>
            <person name="Delehaunty K."/>
            <person name="Fronick C."/>
            <person name="Courtney B."/>
            <person name="Rock S.M."/>
            <person name="Belter E."/>
            <person name="Du F."/>
            <person name="Kim K."/>
            <person name="Abbott R.M."/>
            <person name="Cotton M."/>
            <person name="Levy A."/>
            <person name="Marchetto P."/>
            <person name="Ochoa K."/>
            <person name="Jackson S.M."/>
            <person name="Gillam B."/>
            <person name="Chen W."/>
            <person name="Yan L."/>
            <person name="Higginbotham J."/>
            <person name="Cardenas M."/>
            <person name="Waligorski J."/>
            <person name="Applebaum E."/>
            <person name="Phelps L."/>
            <person name="Falcone J."/>
            <person name="Kanchi K."/>
            <person name="Thane T."/>
            <person name="Scimone A."/>
            <person name="Thane N."/>
            <person name="Henke J."/>
            <person name="Wang T."/>
            <person name="Ruppert J."/>
            <person name="Shah N."/>
            <person name="Rotter K."/>
            <person name="Hodges J."/>
            <person name="Ingenthron E."/>
            <person name="Cordes M."/>
            <person name="Kohlberg S."/>
            <person name="Sgro J."/>
            <person name="Delgado B."/>
            <person name="Mead K."/>
            <person name="Chinwalla A."/>
            <person name="Leonard S."/>
            <person name="Crouse K."/>
            <person name="Collura K."/>
            <person name="Kudrna D."/>
            <person name="Currie J."/>
            <person name="He R."/>
            <person name="Angelova A."/>
            <person name="Rajasekar S."/>
            <person name="Mueller T."/>
            <person name="Lomeli R."/>
            <person name="Scara G."/>
            <person name="Ko A."/>
            <person name="Delaney K."/>
            <person name="Wissotski M."/>
            <person name="Lopez G."/>
            <person name="Campos D."/>
            <person name="Braidotti M."/>
            <person name="Ashley E."/>
            <person name="Golser W."/>
            <person name="Kim H."/>
            <person name="Lee S."/>
            <person name="Lin J."/>
            <person name="Dujmic Z."/>
            <person name="Kim W."/>
            <person name="Talag J."/>
            <person name="Zuccolo A."/>
            <person name="Fan C."/>
            <person name="Sebastian A."/>
            <person name="Kramer M."/>
            <person name="Spiegel L."/>
            <person name="Nascimento L."/>
            <person name="Zutavern T."/>
            <person name="Miller B."/>
            <person name="Ambroise C."/>
            <person name="Muller S."/>
            <person name="Spooner W."/>
            <person name="Narechania A."/>
            <person name="Ren L."/>
            <person name="Wei S."/>
            <person name="Kumari S."/>
            <person name="Faga B."/>
            <person name="Levy M.J."/>
            <person name="McMahan L."/>
            <person name="Van Buren P."/>
            <person name="Vaughn M.W."/>
            <person name="Ying K."/>
            <person name="Yeh C.-T."/>
            <person name="Emrich S.J."/>
            <person name="Jia Y."/>
            <person name="Kalyanaraman A."/>
            <person name="Hsia A.-P."/>
            <person name="Barbazuk W.B."/>
            <person name="Baucom R.S."/>
            <person name="Brutnell T.P."/>
            <person name="Carpita N.C."/>
            <person name="Chaparro C."/>
            <person name="Chia J.-M."/>
            <person name="Deragon J.-M."/>
            <person name="Estill J.C."/>
            <person name="Fu Y."/>
            <person name="Jeddeloh J.A."/>
            <person name="Han Y."/>
            <person name="Lee H."/>
            <person name="Li P."/>
            <person name="Lisch D.R."/>
            <person name="Liu S."/>
            <person name="Liu Z."/>
            <person name="Nagel D.H."/>
            <person name="McCann M.C."/>
            <person name="SanMiguel P."/>
            <person name="Myers A.M."/>
            <person name="Nettleton D."/>
            <person name="Nguyen J."/>
            <person name="Penning B.W."/>
            <person name="Ponnala L."/>
            <person name="Schneider K.L."/>
            <person name="Schwartz D.C."/>
            <person name="Sharma A."/>
            <person name="Soderlund C."/>
            <person name="Springer N.M."/>
            <person name="Sun Q."/>
            <person name="Wang H."/>
            <person name="Waterman M."/>
            <person name="Westerman R."/>
            <person name="Wolfgruber T.K."/>
            <person name="Yang L."/>
            <person name="Yu Y."/>
            <person name="Zhang L."/>
            <person name="Zhou S."/>
            <person name="Zhu Q."/>
            <person name="Bennetzen J.L."/>
            <person name="Dawe R.K."/>
            <person name="Jiang J."/>
            <person name="Jiang N."/>
            <person name="Presting G.G."/>
            <person name="Wessler S.R."/>
            <person name="Aluru S."/>
            <person name="Martienssen R.A."/>
            <person name="Clifton S.W."/>
            <person name="McCombie W.R."/>
            <person name="Wing R.A."/>
            <person name="Wilson R.K."/>
        </authorList>
    </citation>
    <scope>NUCLEOTIDE SEQUENCE [LARGE SCALE GENOMIC DNA]</scope>
    <source>
        <strain evidence="10">cv. B73</strain>
    </source>
</reference>
<evidence type="ECO:0000256" key="5">
    <source>
        <dbReference type="ARBA" id="ARBA00022840"/>
    </source>
</evidence>
<protein>
    <recommendedName>
        <fullName evidence="2">[RNA-polymerase]-subunit kinase</fullName>
        <ecNumber evidence="2">2.7.11.23</ecNumber>
    </recommendedName>
</protein>
<reference evidence="9" key="2">
    <citation type="submission" date="2019-07" db="EMBL/GenBank/DDBJ databases">
        <authorList>
            <person name="Seetharam A."/>
            <person name="Woodhouse M."/>
            <person name="Cannon E."/>
        </authorList>
    </citation>
    <scope>NUCLEOTIDE SEQUENCE [LARGE SCALE GENOMIC DNA]</scope>
    <source>
        <strain evidence="9">cv. B73</strain>
    </source>
</reference>
<dbReference type="InterPro" id="IPR050108">
    <property type="entry name" value="CDK"/>
</dbReference>
<keyword evidence="4" id="KW-0547">Nucleotide-binding</keyword>
<feature type="compositionally biased region" description="Pro residues" evidence="7">
    <location>
        <begin position="380"/>
        <end position="399"/>
    </location>
</feature>
<dbReference type="InterPro" id="IPR008271">
    <property type="entry name" value="Ser/Thr_kinase_AS"/>
</dbReference>
<evidence type="ECO:0000256" key="3">
    <source>
        <dbReference type="ARBA" id="ARBA00022553"/>
    </source>
</evidence>